<evidence type="ECO:0000313" key="1">
    <source>
        <dbReference type="EMBL" id="CAD9569816.1"/>
    </source>
</evidence>
<sequence length="202" mass="23387">MDQVNSRNLTMMIAYGELIHLLREKALIHSDGTYYDDDFDTWVTPSSFETILKLEPYLWNNFGWSIRVFFRCSEAEGTEEERHKTNIAIFAQILPVCGHQYKAVMNKTVAKYPAIEMYVLQSIGHEQEGILHENWQGELFSESWLLPAKPFPFDMPGFNKTLNLQIPAQSEKLLDCMYGNWHVYSTEHHDRGTNCTSSIAKS</sequence>
<dbReference type="AlphaFoldDB" id="A0A7S2K8T9"/>
<dbReference type="EMBL" id="HBGZ01000199">
    <property type="protein sequence ID" value="CAD9569816.1"/>
    <property type="molecule type" value="Transcribed_RNA"/>
</dbReference>
<reference evidence="1" key="1">
    <citation type="submission" date="2021-01" db="EMBL/GenBank/DDBJ databases">
        <authorList>
            <person name="Corre E."/>
            <person name="Pelletier E."/>
            <person name="Niang G."/>
            <person name="Scheremetjew M."/>
            <person name="Finn R."/>
            <person name="Kale V."/>
            <person name="Holt S."/>
            <person name="Cochrane G."/>
            <person name="Meng A."/>
            <person name="Brown T."/>
            <person name="Cohen L."/>
        </authorList>
    </citation>
    <scope>NUCLEOTIDE SEQUENCE</scope>
    <source>
        <strain evidence="1">SM1012Den-03</strain>
    </source>
</reference>
<proteinExistence type="predicted"/>
<protein>
    <submittedName>
        <fullName evidence="1">Uncharacterized protein</fullName>
    </submittedName>
</protein>
<name>A0A7S2K8T9_9STRA</name>
<organism evidence="1">
    <name type="scientific">Skeletonema marinoi</name>
    <dbReference type="NCBI Taxonomy" id="267567"/>
    <lineage>
        <taxon>Eukaryota</taxon>
        <taxon>Sar</taxon>
        <taxon>Stramenopiles</taxon>
        <taxon>Ochrophyta</taxon>
        <taxon>Bacillariophyta</taxon>
        <taxon>Coscinodiscophyceae</taxon>
        <taxon>Thalassiosirophycidae</taxon>
        <taxon>Thalassiosirales</taxon>
        <taxon>Skeletonemataceae</taxon>
        <taxon>Skeletonema</taxon>
        <taxon>Skeletonema marinoi-dohrnii complex</taxon>
    </lineage>
</organism>
<gene>
    <name evidence="1" type="ORF">SMAR0320_LOCUS138</name>
</gene>
<accession>A0A7S2K8T9</accession>